<dbReference type="InterPro" id="IPR051313">
    <property type="entry name" value="Bact_iron-sidero_bind"/>
</dbReference>
<feature type="chain" id="PRO_5021753844" evidence="5">
    <location>
        <begin position="31"/>
        <end position="338"/>
    </location>
</feature>
<keyword evidence="3" id="KW-0813">Transport</keyword>
<reference evidence="7 8" key="1">
    <citation type="submission" date="2019-06" db="EMBL/GenBank/DDBJ databases">
        <title>Sequencing the genomes of 1000 actinobacteria strains.</title>
        <authorList>
            <person name="Klenk H.-P."/>
        </authorList>
    </citation>
    <scope>NUCLEOTIDE SEQUENCE [LARGE SCALE GENOMIC DNA]</scope>
    <source>
        <strain evidence="7 8">DSM 20169</strain>
    </source>
</reference>
<dbReference type="GO" id="GO:0030288">
    <property type="term" value="C:outer membrane-bounded periplasmic space"/>
    <property type="evidence" value="ECO:0007669"/>
    <property type="project" value="TreeGrafter"/>
</dbReference>
<protein>
    <submittedName>
        <fullName evidence="7">Iron complex transport system substrate-binding protein</fullName>
    </submittedName>
</protein>
<evidence type="ECO:0000256" key="1">
    <source>
        <dbReference type="ARBA" id="ARBA00004196"/>
    </source>
</evidence>
<organism evidence="7 8">
    <name type="scientific">Microbacterium saperdae</name>
    <dbReference type="NCBI Taxonomy" id="69368"/>
    <lineage>
        <taxon>Bacteria</taxon>
        <taxon>Bacillati</taxon>
        <taxon>Actinomycetota</taxon>
        <taxon>Actinomycetes</taxon>
        <taxon>Micrococcales</taxon>
        <taxon>Microbacteriaceae</taxon>
        <taxon>Microbacterium</taxon>
    </lineage>
</organism>
<dbReference type="InterPro" id="IPR002491">
    <property type="entry name" value="ABC_transptr_periplasmic_BD"/>
</dbReference>
<name>A0A543BJ28_9MICO</name>
<dbReference type="PANTHER" id="PTHR30532:SF1">
    <property type="entry name" value="IRON(3+)-HYDROXAMATE-BINDING PROTEIN FHUD"/>
    <property type="match status" value="1"/>
</dbReference>
<evidence type="ECO:0000259" key="6">
    <source>
        <dbReference type="PROSITE" id="PS50983"/>
    </source>
</evidence>
<evidence type="ECO:0000256" key="2">
    <source>
        <dbReference type="ARBA" id="ARBA00008814"/>
    </source>
</evidence>
<evidence type="ECO:0000256" key="3">
    <source>
        <dbReference type="ARBA" id="ARBA00022448"/>
    </source>
</evidence>
<dbReference type="OrthoDB" id="9793175at2"/>
<dbReference type="GO" id="GO:1901678">
    <property type="term" value="P:iron coordination entity transport"/>
    <property type="evidence" value="ECO:0007669"/>
    <property type="project" value="UniProtKB-ARBA"/>
</dbReference>
<sequence length="338" mass="37052">MSLFASAHPNRRARRLVGILTASTAVFALAACGTPADGDTASATRVYENAFGTVELPEKIERIVSIDFYTPAALVDLGIMPVGVVNSYFTDTEGMAIPTQYSAAVAESGAESIGEYYELNLEAVAKADPDLIIATSDFLPMDDPLRAELEKVAPIITFEARDGESWRTRATDLAEILDKEDELQPLIDEYDARRDAIKEEYADILADQAVTVFVPVADEWGTYADTHFSTPILRDLGATFREQADDEVNEAKFPNWFSYENLDRLSNADAVFVMPGTDEGRAALDTNTIWQNLPAVQNDMVFDYIPLSPTGSFGWALENLDDLEDLLAQVQAKVDAQG</sequence>
<dbReference type="PANTHER" id="PTHR30532">
    <property type="entry name" value="IRON III DICITRATE-BINDING PERIPLASMIC PROTEIN"/>
    <property type="match status" value="1"/>
</dbReference>
<dbReference type="PROSITE" id="PS50983">
    <property type="entry name" value="FE_B12_PBP"/>
    <property type="match status" value="1"/>
</dbReference>
<gene>
    <name evidence="7" type="ORF">FB560_0409</name>
</gene>
<evidence type="ECO:0000313" key="7">
    <source>
        <dbReference type="EMBL" id="TQL84816.1"/>
    </source>
</evidence>
<feature type="domain" description="Fe/B12 periplasmic-binding" evidence="6">
    <location>
        <begin position="62"/>
        <end position="334"/>
    </location>
</feature>
<comment type="caution">
    <text evidence="7">The sequence shown here is derived from an EMBL/GenBank/DDBJ whole genome shotgun (WGS) entry which is preliminary data.</text>
</comment>
<evidence type="ECO:0000313" key="8">
    <source>
        <dbReference type="Proteomes" id="UP000317209"/>
    </source>
</evidence>
<evidence type="ECO:0000256" key="5">
    <source>
        <dbReference type="SAM" id="SignalP"/>
    </source>
</evidence>
<comment type="subcellular location">
    <subcellularLocation>
        <location evidence="1">Cell envelope</location>
    </subcellularLocation>
</comment>
<keyword evidence="4 5" id="KW-0732">Signal</keyword>
<comment type="similarity">
    <text evidence="2">Belongs to the bacterial solute-binding protein 8 family.</text>
</comment>
<accession>A0A543BJ28</accession>
<proteinExistence type="inferred from homology"/>
<keyword evidence="8" id="KW-1185">Reference proteome</keyword>
<feature type="signal peptide" evidence="5">
    <location>
        <begin position="1"/>
        <end position="30"/>
    </location>
</feature>
<evidence type="ECO:0000256" key="4">
    <source>
        <dbReference type="ARBA" id="ARBA00022729"/>
    </source>
</evidence>
<dbReference type="AlphaFoldDB" id="A0A543BJ28"/>
<dbReference type="Pfam" id="PF01497">
    <property type="entry name" value="Peripla_BP_2"/>
    <property type="match status" value="1"/>
</dbReference>
<dbReference type="RefSeq" id="WP_141870836.1">
    <property type="nucleotide sequence ID" value="NZ_VFOX01000001.1"/>
</dbReference>
<dbReference type="Gene3D" id="3.40.50.1980">
    <property type="entry name" value="Nitrogenase molybdenum iron protein domain"/>
    <property type="match status" value="2"/>
</dbReference>
<dbReference type="SUPFAM" id="SSF53807">
    <property type="entry name" value="Helical backbone' metal receptor"/>
    <property type="match status" value="1"/>
</dbReference>
<dbReference type="EMBL" id="VFOX01000001">
    <property type="protein sequence ID" value="TQL84816.1"/>
    <property type="molecule type" value="Genomic_DNA"/>
</dbReference>
<dbReference type="Proteomes" id="UP000317209">
    <property type="component" value="Unassembled WGS sequence"/>
</dbReference>